<dbReference type="PANTHER" id="PTHR43479:SF11">
    <property type="entry name" value="ACREF_ENVCD OPERON REPRESSOR-RELATED"/>
    <property type="match status" value="1"/>
</dbReference>
<dbReference type="AlphaFoldDB" id="A0A6N8EX14"/>
<dbReference type="Pfam" id="PF00440">
    <property type="entry name" value="TetR_N"/>
    <property type="match status" value="1"/>
</dbReference>
<feature type="DNA-binding region" description="H-T-H motif" evidence="2">
    <location>
        <begin position="36"/>
        <end position="55"/>
    </location>
</feature>
<reference evidence="4 5" key="1">
    <citation type="submission" date="2019-11" db="EMBL/GenBank/DDBJ databases">
        <title>Draft genome sequences of five Paenibacillus species of dairy origin.</title>
        <authorList>
            <person name="Olajide A.M."/>
            <person name="Chen S."/>
            <person name="Lapointe G."/>
        </authorList>
    </citation>
    <scope>NUCLEOTIDE SEQUENCE [LARGE SCALE GENOMIC DNA]</scope>
    <source>
        <strain evidence="4 5">3CT49</strain>
    </source>
</reference>
<dbReference type="GO" id="GO:0003677">
    <property type="term" value="F:DNA binding"/>
    <property type="evidence" value="ECO:0007669"/>
    <property type="project" value="UniProtKB-UniRule"/>
</dbReference>
<dbReference type="InterPro" id="IPR036271">
    <property type="entry name" value="Tet_transcr_reg_TetR-rel_C_sf"/>
</dbReference>
<dbReference type="PRINTS" id="PR00455">
    <property type="entry name" value="HTHTETR"/>
</dbReference>
<dbReference type="PROSITE" id="PS50977">
    <property type="entry name" value="HTH_TETR_2"/>
    <property type="match status" value="1"/>
</dbReference>
<evidence type="ECO:0000313" key="5">
    <source>
        <dbReference type="Proteomes" id="UP000442469"/>
    </source>
</evidence>
<proteinExistence type="predicted"/>
<feature type="domain" description="HTH tetR-type" evidence="3">
    <location>
        <begin position="13"/>
        <end position="73"/>
    </location>
</feature>
<sequence length="197" mass="23509">MIVYYSTMRYKDKNKNEAIFQATIQLLNEIGFSEISMSKIAKRAKVSPGTIYVYFENKEDMLRKLFLNVEQKISSSMFEGLHHSMPVKERFELIMSNYIKFILNHKDEFLFYEQFCNSPLVENLYLEDSSIMFQPFYKLIEEGKEQKLLKDYDTMLLLVLIYAPVTELAKQYYRREFEFNNKNVKDLIQSSWDAVKA</sequence>
<organism evidence="4 5">
    <name type="scientific">Paenibacillus macerans</name>
    <name type="common">Bacillus macerans</name>
    <dbReference type="NCBI Taxonomy" id="44252"/>
    <lineage>
        <taxon>Bacteria</taxon>
        <taxon>Bacillati</taxon>
        <taxon>Bacillota</taxon>
        <taxon>Bacilli</taxon>
        <taxon>Bacillales</taxon>
        <taxon>Paenibacillaceae</taxon>
        <taxon>Paenibacillus</taxon>
    </lineage>
</organism>
<dbReference type="InterPro" id="IPR023772">
    <property type="entry name" value="DNA-bd_HTH_TetR-type_CS"/>
</dbReference>
<dbReference type="SUPFAM" id="SSF48498">
    <property type="entry name" value="Tetracyclin repressor-like, C-terminal domain"/>
    <property type="match status" value="1"/>
</dbReference>
<accession>A0A6N8EX14</accession>
<dbReference type="EMBL" id="WNZZ01000008">
    <property type="protein sequence ID" value="MUG23330.1"/>
    <property type="molecule type" value="Genomic_DNA"/>
</dbReference>
<gene>
    <name evidence="4" type="ORF">GNQ08_13065</name>
</gene>
<dbReference type="InterPro" id="IPR009057">
    <property type="entry name" value="Homeodomain-like_sf"/>
</dbReference>
<dbReference type="InterPro" id="IPR001647">
    <property type="entry name" value="HTH_TetR"/>
</dbReference>
<dbReference type="PANTHER" id="PTHR43479">
    <property type="entry name" value="ACREF/ENVCD OPERON REPRESSOR-RELATED"/>
    <property type="match status" value="1"/>
</dbReference>
<evidence type="ECO:0000313" key="4">
    <source>
        <dbReference type="EMBL" id="MUG23330.1"/>
    </source>
</evidence>
<dbReference type="RefSeq" id="WP_155620095.1">
    <property type="nucleotide sequence ID" value="NZ_CP086393.1"/>
</dbReference>
<dbReference type="InterPro" id="IPR054422">
    <property type="entry name" value="TetR-like_HI_0893_C"/>
</dbReference>
<evidence type="ECO:0000256" key="2">
    <source>
        <dbReference type="PROSITE-ProRule" id="PRU00335"/>
    </source>
</evidence>
<keyword evidence="1 2" id="KW-0238">DNA-binding</keyword>
<protein>
    <submittedName>
        <fullName evidence="4">TetR family transcriptional regulator</fullName>
    </submittedName>
</protein>
<dbReference type="PROSITE" id="PS01081">
    <property type="entry name" value="HTH_TETR_1"/>
    <property type="match status" value="1"/>
</dbReference>
<dbReference type="Proteomes" id="UP000442469">
    <property type="component" value="Unassembled WGS sequence"/>
</dbReference>
<dbReference type="Pfam" id="PF22604">
    <property type="entry name" value="TetR_HI_0893_C"/>
    <property type="match status" value="1"/>
</dbReference>
<evidence type="ECO:0000256" key="1">
    <source>
        <dbReference type="ARBA" id="ARBA00023125"/>
    </source>
</evidence>
<name>A0A6N8EX14_PAEMA</name>
<evidence type="ECO:0000259" key="3">
    <source>
        <dbReference type="PROSITE" id="PS50977"/>
    </source>
</evidence>
<comment type="caution">
    <text evidence="4">The sequence shown here is derived from an EMBL/GenBank/DDBJ whole genome shotgun (WGS) entry which is preliminary data.</text>
</comment>
<dbReference type="Gene3D" id="1.10.357.10">
    <property type="entry name" value="Tetracycline Repressor, domain 2"/>
    <property type="match status" value="1"/>
</dbReference>
<dbReference type="SUPFAM" id="SSF46689">
    <property type="entry name" value="Homeodomain-like"/>
    <property type="match status" value="1"/>
</dbReference>
<dbReference type="InterPro" id="IPR050624">
    <property type="entry name" value="HTH-type_Tx_Regulator"/>
</dbReference>